<comment type="caution">
    <text evidence="7">The sequence shown here is derived from an EMBL/GenBank/DDBJ whole genome shotgun (WGS) entry which is preliminary data.</text>
</comment>
<evidence type="ECO:0000256" key="4">
    <source>
        <dbReference type="ARBA" id="ARBA00023136"/>
    </source>
</evidence>
<gene>
    <name evidence="7" type="ORF">EZ315_11505</name>
</gene>
<evidence type="ECO:0000256" key="3">
    <source>
        <dbReference type="ARBA" id="ARBA00022989"/>
    </source>
</evidence>
<keyword evidence="3 5" id="KW-1133">Transmembrane helix</keyword>
<evidence type="ECO:0000313" key="8">
    <source>
        <dbReference type="Proteomes" id="UP000297635"/>
    </source>
</evidence>
<feature type="transmembrane region" description="Helical" evidence="5">
    <location>
        <begin position="15"/>
        <end position="36"/>
    </location>
</feature>
<feature type="domain" description="O-antigen ligase-related" evidence="6">
    <location>
        <begin position="89"/>
        <end position="230"/>
    </location>
</feature>
<feature type="transmembrane region" description="Helical" evidence="5">
    <location>
        <begin position="254"/>
        <end position="284"/>
    </location>
</feature>
<feature type="transmembrane region" description="Helical" evidence="5">
    <location>
        <begin position="131"/>
        <end position="148"/>
    </location>
</feature>
<feature type="transmembrane region" description="Helical" evidence="5">
    <location>
        <begin position="56"/>
        <end position="76"/>
    </location>
</feature>
<evidence type="ECO:0000256" key="2">
    <source>
        <dbReference type="ARBA" id="ARBA00022692"/>
    </source>
</evidence>
<evidence type="ECO:0000256" key="1">
    <source>
        <dbReference type="ARBA" id="ARBA00004141"/>
    </source>
</evidence>
<dbReference type="InterPro" id="IPR051533">
    <property type="entry name" value="WaaL-like"/>
</dbReference>
<sequence length="447" mass="48856">MGQTIQVFNEKAHRLLVLVILLVGLFEAAWGLLQLFGIVSSGHFRYAFSGSFYNPGPYACFLAIVMPLALNVSIHAGNKLQKTLGMSMVAACAILIPASLSRTALIAGAIGGVCATWDNISAIYHRTPKRLVIILVIITMIAAGAICVKKDSAKGRFLMWKIAMTAVADVPVNGVGWEHVAGCYGNAQEQYFASGEGTDDERLVADAPMFVFNEYLQIAIAFGPIAAFCVVGVMLGGINVALNNKSRGIAGCAISAAVVMFASYPFQFAIFVITITMIMLGAWWSSAYPIVRICGSIVTLSLCALFLTYNSTVDVGSRFAEGLLLHRSYNYKESNECLLELVGYSGDPMILNVIGKNYCSLGMPDSAEHYFTRSTHRCPNRIYPHYLLMQLYNDSAYHNHDALMRELSIVIETKEKIPSPAIDEMRTEARNILESLYGNRPHSVLNE</sequence>
<dbReference type="GO" id="GO:0016020">
    <property type="term" value="C:membrane"/>
    <property type="evidence" value="ECO:0007669"/>
    <property type="project" value="UniProtKB-SubCell"/>
</dbReference>
<dbReference type="GO" id="GO:0016874">
    <property type="term" value="F:ligase activity"/>
    <property type="evidence" value="ECO:0007669"/>
    <property type="project" value="UniProtKB-KW"/>
</dbReference>
<feature type="transmembrane region" description="Helical" evidence="5">
    <location>
        <begin position="290"/>
        <end position="309"/>
    </location>
</feature>
<keyword evidence="8" id="KW-1185">Reference proteome</keyword>
<dbReference type="PANTHER" id="PTHR37422">
    <property type="entry name" value="TEICHURONIC ACID BIOSYNTHESIS PROTEIN TUAE"/>
    <property type="match status" value="1"/>
</dbReference>
<feature type="transmembrane region" description="Helical" evidence="5">
    <location>
        <begin position="218"/>
        <end position="242"/>
    </location>
</feature>
<name>A0A4Z0V4U1_9BACT</name>
<dbReference type="Pfam" id="PF04932">
    <property type="entry name" value="Wzy_C"/>
    <property type="match status" value="1"/>
</dbReference>
<evidence type="ECO:0000259" key="6">
    <source>
        <dbReference type="Pfam" id="PF04932"/>
    </source>
</evidence>
<dbReference type="Proteomes" id="UP000297635">
    <property type="component" value="Unassembled WGS sequence"/>
</dbReference>
<keyword evidence="7" id="KW-0436">Ligase</keyword>
<keyword evidence="4 5" id="KW-0472">Membrane</keyword>
<evidence type="ECO:0000313" key="7">
    <source>
        <dbReference type="EMBL" id="TGG36475.1"/>
    </source>
</evidence>
<dbReference type="EMBL" id="SJSA01000002">
    <property type="protein sequence ID" value="TGG36475.1"/>
    <property type="molecule type" value="Genomic_DNA"/>
</dbReference>
<keyword evidence="2 5" id="KW-0812">Transmembrane</keyword>
<dbReference type="InterPro" id="IPR011990">
    <property type="entry name" value="TPR-like_helical_dom_sf"/>
</dbReference>
<proteinExistence type="predicted"/>
<dbReference type="RefSeq" id="WP_135472212.1">
    <property type="nucleotide sequence ID" value="NZ_CASJDB010000047.1"/>
</dbReference>
<dbReference type="AlphaFoldDB" id="A0A4Z0V4U1"/>
<comment type="subcellular location">
    <subcellularLocation>
        <location evidence="1">Membrane</location>
        <topology evidence="1">Multi-pass membrane protein</topology>
    </subcellularLocation>
</comment>
<evidence type="ECO:0000256" key="5">
    <source>
        <dbReference type="SAM" id="Phobius"/>
    </source>
</evidence>
<feature type="transmembrane region" description="Helical" evidence="5">
    <location>
        <begin position="83"/>
        <end position="100"/>
    </location>
</feature>
<dbReference type="PANTHER" id="PTHR37422:SF13">
    <property type="entry name" value="LIPOPOLYSACCHARIDE BIOSYNTHESIS PROTEIN PA4999-RELATED"/>
    <property type="match status" value="1"/>
</dbReference>
<protein>
    <submittedName>
        <fullName evidence="7">O-antigen ligase domain-containing protein</fullName>
    </submittedName>
</protein>
<accession>A0A4Z0V4U1</accession>
<dbReference type="SUPFAM" id="SSF48452">
    <property type="entry name" value="TPR-like"/>
    <property type="match status" value="1"/>
</dbReference>
<organism evidence="7 8">
    <name type="scientific">Duncaniella freteri</name>
    <dbReference type="NCBI Taxonomy" id="2530391"/>
    <lineage>
        <taxon>Bacteria</taxon>
        <taxon>Pseudomonadati</taxon>
        <taxon>Bacteroidota</taxon>
        <taxon>Bacteroidia</taxon>
        <taxon>Bacteroidales</taxon>
        <taxon>Muribaculaceae</taxon>
        <taxon>Duncaniella</taxon>
    </lineage>
</organism>
<dbReference type="GeneID" id="82150416"/>
<dbReference type="InterPro" id="IPR007016">
    <property type="entry name" value="O-antigen_ligase-rel_domated"/>
</dbReference>
<reference evidence="7 8" key="1">
    <citation type="submission" date="2019-02" db="EMBL/GenBank/DDBJ databases">
        <title>Isolation and identification of novel species under the genus Muribaculum.</title>
        <authorList>
            <person name="Miyake S."/>
            <person name="Ding Y."/>
            <person name="Low A."/>
            <person name="Soh M."/>
            <person name="Seedorf H."/>
        </authorList>
    </citation>
    <scope>NUCLEOTIDE SEQUENCE [LARGE SCALE GENOMIC DNA]</scope>
    <source>
        <strain evidence="7 8">TLL-A3</strain>
    </source>
</reference>